<gene>
    <name evidence="2" type="ORF">LIER_16818</name>
</gene>
<proteinExistence type="predicted"/>
<keyword evidence="3" id="KW-1185">Reference proteome</keyword>
<dbReference type="AlphaFoldDB" id="A0AAV3Q839"/>
<accession>A0AAV3Q839</accession>
<dbReference type="EMBL" id="BAABME010003809">
    <property type="protein sequence ID" value="GAA0160214.1"/>
    <property type="molecule type" value="Genomic_DNA"/>
</dbReference>
<feature type="transmembrane region" description="Helical" evidence="1">
    <location>
        <begin position="55"/>
        <end position="75"/>
    </location>
</feature>
<evidence type="ECO:0000313" key="2">
    <source>
        <dbReference type="EMBL" id="GAA0160214.1"/>
    </source>
</evidence>
<keyword evidence="1" id="KW-0812">Transmembrane</keyword>
<sequence>MENSSSRESKARKALKLKVSFINAFLFASLVIAAMTASAQDMMEPAPAPDAGAGYSLPVSSATVVASLVFSLVALMRH</sequence>
<keyword evidence="1" id="KW-1133">Transmembrane helix</keyword>
<reference evidence="2 3" key="1">
    <citation type="submission" date="2024-01" db="EMBL/GenBank/DDBJ databases">
        <title>The complete chloroplast genome sequence of Lithospermum erythrorhizon: insights into the phylogenetic relationship among Boraginaceae species and the maternal lineages of purple gromwells.</title>
        <authorList>
            <person name="Okada T."/>
            <person name="Watanabe K."/>
        </authorList>
    </citation>
    <scope>NUCLEOTIDE SEQUENCE [LARGE SCALE GENOMIC DNA]</scope>
</reference>
<keyword evidence="1" id="KW-0472">Membrane</keyword>
<protein>
    <submittedName>
        <fullName evidence="2">Uncharacterized protein</fullName>
    </submittedName>
</protein>
<evidence type="ECO:0000313" key="3">
    <source>
        <dbReference type="Proteomes" id="UP001454036"/>
    </source>
</evidence>
<dbReference type="PANTHER" id="PTHR33659">
    <property type="entry name" value="PROTEIN, PUTATIVE-RELATED-RELATED"/>
    <property type="match status" value="1"/>
</dbReference>
<comment type="caution">
    <text evidence="2">The sequence shown here is derived from an EMBL/GenBank/DDBJ whole genome shotgun (WGS) entry which is preliminary data.</text>
</comment>
<evidence type="ECO:0000256" key="1">
    <source>
        <dbReference type="SAM" id="Phobius"/>
    </source>
</evidence>
<name>A0AAV3Q839_LITER</name>
<dbReference type="PANTHER" id="PTHR33659:SF11">
    <property type="entry name" value="TRANSMEMBRANE PROTEIN"/>
    <property type="match status" value="1"/>
</dbReference>
<dbReference type="Proteomes" id="UP001454036">
    <property type="component" value="Unassembled WGS sequence"/>
</dbReference>
<organism evidence="2 3">
    <name type="scientific">Lithospermum erythrorhizon</name>
    <name type="common">Purple gromwell</name>
    <name type="synonym">Lithospermum officinale var. erythrorhizon</name>
    <dbReference type="NCBI Taxonomy" id="34254"/>
    <lineage>
        <taxon>Eukaryota</taxon>
        <taxon>Viridiplantae</taxon>
        <taxon>Streptophyta</taxon>
        <taxon>Embryophyta</taxon>
        <taxon>Tracheophyta</taxon>
        <taxon>Spermatophyta</taxon>
        <taxon>Magnoliopsida</taxon>
        <taxon>eudicotyledons</taxon>
        <taxon>Gunneridae</taxon>
        <taxon>Pentapetalae</taxon>
        <taxon>asterids</taxon>
        <taxon>lamiids</taxon>
        <taxon>Boraginales</taxon>
        <taxon>Boraginaceae</taxon>
        <taxon>Boraginoideae</taxon>
        <taxon>Lithospermeae</taxon>
        <taxon>Lithospermum</taxon>
    </lineage>
</organism>